<evidence type="ECO:0000256" key="3">
    <source>
        <dbReference type="ARBA" id="ARBA00022475"/>
    </source>
</evidence>
<keyword evidence="10" id="KW-1185">Reference proteome</keyword>
<accession>A0A4Q7YPV2</accession>
<evidence type="ECO:0000256" key="7">
    <source>
        <dbReference type="SAM" id="Phobius"/>
    </source>
</evidence>
<feature type="transmembrane region" description="Helical" evidence="7">
    <location>
        <begin position="109"/>
        <end position="127"/>
    </location>
</feature>
<evidence type="ECO:0000256" key="2">
    <source>
        <dbReference type="ARBA" id="ARBA00008193"/>
    </source>
</evidence>
<proteinExistence type="inferred from homology"/>
<dbReference type="GO" id="GO:0005886">
    <property type="term" value="C:plasma membrane"/>
    <property type="evidence" value="ECO:0007669"/>
    <property type="project" value="UniProtKB-SubCell"/>
</dbReference>
<feature type="domain" description="Glycine transporter" evidence="8">
    <location>
        <begin position="27"/>
        <end position="101"/>
    </location>
</feature>
<evidence type="ECO:0000313" key="9">
    <source>
        <dbReference type="EMBL" id="RZU39458.1"/>
    </source>
</evidence>
<gene>
    <name evidence="9" type="ORF">BDD14_0843</name>
</gene>
<feature type="transmembrane region" description="Helical" evidence="7">
    <location>
        <begin position="23"/>
        <end position="45"/>
    </location>
</feature>
<feature type="domain" description="Glycine transporter" evidence="8">
    <location>
        <begin position="114"/>
        <end position="185"/>
    </location>
</feature>
<feature type="transmembrane region" description="Helical" evidence="7">
    <location>
        <begin position="171"/>
        <end position="189"/>
    </location>
</feature>
<evidence type="ECO:0000313" key="10">
    <source>
        <dbReference type="Proteomes" id="UP000292958"/>
    </source>
</evidence>
<comment type="caution">
    <text evidence="9">The sequence shown here is derived from an EMBL/GenBank/DDBJ whole genome shotgun (WGS) entry which is preliminary data.</text>
</comment>
<keyword evidence="6 7" id="KW-0472">Membrane</keyword>
<feature type="transmembrane region" description="Helical" evidence="7">
    <location>
        <begin position="139"/>
        <end position="159"/>
    </location>
</feature>
<dbReference type="PANTHER" id="PTHR30506:SF3">
    <property type="entry name" value="UPF0126 INNER MEMBRANE PROTEIN YADS-RELATED"/>
    <property type="match status" value="1"/>
</dbReference>
<feature type="transmembrane region" description="Helical" evidence="7">
    <location>
        <begin position="196"/>
        <end position="216"/>
    </location>
</feature>
<organism evidence="9 10">
    <name type="scientific">Edaphobacter modestus</name>
    <dbReference type="NCBI Taxonomy" id="388466"/>
    <lineage>
        <taxon>Bacteria</taxon>
        <taxon>Pseudomonadati</taxon>
        <taxon>Acidobacteriota</taxon>
        <taxon>Terriglobia</taxon>
        <taxon>Terriglobales</taxon>
        <taxon>Acidobacteriaceae</taxon>
        <taxon>Edaphobacter</taxon>
    </lineage>
</organism>
<feature type="transmembrane region" description="Helical" evidence="7">
    <location>
        <begin position="51"/>
        <end position="72"/>
    </location>
</feature>
<evidence type="ECO:0000256" key="1">
    <source>
        <dbReference type="ARBA" id="ARBA00004651"/>
    </source>
</evidence>
<dbReference type="PANTHER" id="PTHR30506">
    <property type="entry name" value="INNER MEMBRANE PROTEIN"/>
    <property type="match status" value="1"/>
</dbReference>
<keyword evidence="5 7" id="KW-1133">Transmembrane helix</keyword>
<comment type="similarity">
    <text evidence="2">Belongs to the UPF0126 family.</text>
</comment>
<feature type="transmembrane region" description="Helical" evidence="7">
    <location>
        <begin position="84"/>
        <end position="103"/>
    </location>
</feature>
<comment type="subcellular location">
    <subcellularLocation>
        <location evidence="1">Cell membrane</location>
        <topology evidence="1">Multi-pass membrane protein</topology>
    </subcellularLocation>
</comment>
<evidence type="ECO:0000256" key="4">
    <source>
        <dbReference type="ARBA" id="ARBA00022692"/>
    </source>
</evidence>
<evidence type="ECO:0000256" key="5">
    <source>
        <dbReference type="ARBA" id="ARBA00022989"/>
    </source>
</evidence>
<dbReference type="AlphaFoldDB" id="A0A4Q7YPV2"/>
<protein>
    <submittedName>
        <fullName evidence="9">Putative membrane protein YeiH</fullName>
    </submittedName>
</protein>
<keyword evidence="4 7" id="KW-0812">Transmembrane</keyword>
<dbReference type="Pfam" id="PF03458">
    <property type="entry name" value="Gly_transporter"/>
    <property type="match status" value="2"/>
</dbReference>
<name>A0A4Q7YPV2_9BACT</name>
<evidence type="ECO:0000259" key="8">
    <source>
        <dbReference type="Pfam" id="PF03458"/>
    </source>
</evidence>
<dbReference type="RefSeq" id="WP_242617723.1">
    <property type="nucleotide sequence ID" value="NZ_SHKW01000001.1"/>
</dbReference>
<dbReference type="Proteomes" id="UP000292958">
    <property type="component" value="Unassembled WGS sequence"/>
</dbReference>
<reference evidence="9 10" key="1">
    <citation type="submission" date="2019-02" db="EMBL/GenBank/DDBJ databases">
        <title>Genomic Encyclopedia of Archaeal and Bacterial Type Strains, Phase II (KMG-II): from individual species to whole genera.</title>
        <authorList>
            <person name="Goeker M."/>
        </authorList>
    </citation>
    <scope>NUCLEOTIDE SEQUENCE [LARGE SCALE GENOMIC DNA]</scope>
    <source>
        <strain evidence="9 10">DSM 18101</strain>
    </source>
</reference>
<dbReference type="EMBL" id="SHKW01000001">
    <property type="protein sequence ID" value="RZU39458.1"/>
    <property type="molecule type" value="Genomic_DNA"/>
</dbReference>
<dbReference type="InterPro" id="IPR005115">
    <property type="entry name" value="Gly_transporter"/>
</dbReference>
<evidence type="ECO:0000256" key="6">
    <source>
        <dbReference type="ARBA" id="ARBA00023136"/>
    </source>
</evidence>
<sequence length="224" mass="23841">MTEGIAERTQRGVGRLNLYRPDFLLLVVDLMGVCVFAVEGALAAIRSNLDILGVLVISFATALGGGMIRDLMIGAIPPNSVRDWRYPATAFLGGGAVFFFYQLFQQVPLQLVITLDAAGLALCAIAGAGKAMEFGINPLLSVLMGAVTGVGGGTIRDILLNRVPGVLQSDVYAAAALAGALVVVIGLRLRVPRWMVMTSGAVVCFVLRMMAVWMHWNLPKVMVH</sequence>
<keyword evidence="3" id="KW-1003">Cell membrane</keyword>